<evidence type="ECO:0000256" key="4">
    <source>
        <dbReference type="ARBA" id="ARBA00022737"/>
    </source>
</evidence>
<dbReference type="GO" id="GO:0005741">
    <property type="term" value="C:mitochondrial outer membrane"/>
    <property type="evidence" value="ECO:0007669"/>
    <property type="project" value="UniProtKB-SubCell"/>
</dbReference>
<evidence type="ECO:0000313" key="9">
    <source>
        <dbReference type="EMBL" id="KAK2703088.1"/>
    </source>
</evidence>
<dbReference type="InterPro" id="IPR023395">
    <property type="entry name" value="MCP_dom_sf"/>
</dbReference>
<dbReference type="Gene3D" id="1.50.40.10">
    <property type="entry name" value="Mitochondrial carrier domain"/>
    <property type="match status" value="1"/>
</dbReference>
<name>A0AA88H2M2_ARTSF</name>
<evidence type="ECO:0000256" key="6">
    <source>
        <dbReference type="ARBA" id="ARBA00022989"/>
    </source>
</evidence>
<keyword evidence="6" id="KW-1133">Transmembrane helix</keyword>
<keyword evidence="4" id="KW-0677">Repeat</keyword>
<evidence type="ECO:0000256" key="1">
    <source>
        <dbReference type="ARBA" id="ARBA00004374"/>
    </source>
</evidence>
<evidence type="ECO:0000256" key="8">
    <source>
        <dbReference type="ARBA" id="ARBA00023136"/>
    </source>
</evidence>
<dbReference type="Proteomes" id="UP001187531">
    <property type="component" value="Unassembled WGS sequence"/>
</dbReference>
<gene>
    <name evidence="9" type="ORF">QYM36_018371</name>
</gene>
<feature type="non-terminal residue" evidence="9">
    <location>
        <position position="69"/>
    </location>
</feature>
<keyword evidence="3" id="KW-0812">Transmembrane</keyword>
<dbReference type="AlphaFoldDB" id="A0AA88H2M2"/>
<keyword evidence="7" id="KW-0496">Mitochondrion</keyword>
<dbReference type="SUPFAM" id="SSF103506">
    <property type="entry name" value="Mitochondrial carrier"/>
    <property type="match status" value="1"/>
</dbReference>
<keyword evidence="8" id="KW-0472">Membrane</keyword>
<dbReference type="PANTHER" id="PTHR10780:SF18">
    <property type="entry name" value="LD43650P"/>
    <property type="match status" value="1"/>
</dbReference>
<dbReference type="EMBL" id="JAVRJZ010000119">
    <property type="protein sequence ID" value="KAK2703088.1"/>
    <property type="molecule type" value="Genomic_DNA"/>
</dbReference>
<feature type="non-terminal residue" evidence="9">
    <location>
        <position position="1"/>
    </location>
</feature>
<dbReference type="Pfam" id="PF00153">
    <property type="entry name" value="Mito_carr"/>
    <property type="match status" value="1"/>
</dbReference>
<proteinExistence type="inferred from homology"/>
<comment type="caution">
    <text evidence="9">The sequence shown here is derived from an EMBL/GenBank/DDBJ whole genome shotgun (WGS) entry which is preliminary data.</text>
</comment>
<evidence type="ECO:0000256" key="5">
    <source>
        <dbReference type="ARBA" id="ARBA00022787"/>
    </source>
</evidence>
<keyword evidence="10" id="KW-1185">Reference proteome</keyword>
<evidence type="ECO:0000256" key="7">
    <source>
        <dbReference type="ARBA" id="ARBA00023128"/>
    </source>
</evidence>
<organism evidence="9 10">
    <name type="scientific">Artemia franciscana</name>
    <name type="common">Brine shrimp</name>
    <name type="synonym">Artemia sanfranciscana</name>
    <dbReference type="NCBI Taxonomy" id="6661"/>
    <lineage>
        <taxon>Eukaryota</taxon>
        <taxon>Metazoa</taxon>
        <taxon>Ecdysozoa</taxon>
        <taxon>Arthropoda</taxon>
        <taxon>Crustacea</taxon>
        <taxon>Branchiopoda</taxon>
        <taxon>Anostraca</taxon>
        <taxon>Artemiidae</taxon>
        <taxon>Artemia</taxon>
    </lineage>
</organism>
<comment type="similarity">
    <text evidence="2">Belongs to the mitochondrial carrier (TC 2.A.29) family.</text>
</comment>
<evidence type="ECO:0000256" key="2">
    <source>
        <dbReference type="ARBA" id="ARBA00006375"/>
    </source>
</evidence>
<sequence length="69" mass="7972">IGYEPLKPELGRPILGRETLYYPNLFKYVNHIAKRDGFLSLYKGFFPRLMGDSLGYIVNQKVAKSVCFE</sequence>
<reference evidence="9" key="1">
    <citation type="submission" date="2023-07" db="EMBL/GenBank/DDBJ databases">
        <title>Chromosome-level genome assembly of Artemia franciscana.</title>
        <authorList>
            <person name="Jo E."/>
        </authorList>
    </citation>
    <scope>NUCLEOTIDE SEQUENCE</scope>
    <source>
        <tissue evidence="9">Whole body</tissue>
    </source>
</reference>
<keyword evidence="5" id="KW-1000">Mitochondrion outer membrane</keyword>
<comment type="subcellular location">
    <subcellularLocation>
        <location evidence="1">Mitochondrion outer membrane</location>
        <topology evidence="1">Multi-pass membrane protein</topology>
    </subcellularLocation>
</comment>
<protein>
    <submittedName>
        <fullName evidence="9">Uncharacterized protein</fullName>
    </submittedName>
</protein>
<dbReference type="InterPro" id="IPR018108">
    <property type="entry name" value="MCP_transmembrane"/>
</dbReference>
<accession>A0AA88H2M2</accession>
<dbReference type="PANTHER" id="PTHR10780">
    <property type="entry name" value="MITOCHONDRIAL CARRIER HOMOLOG"/>
    <property type="match status" value="1"/>
</dbReference>
<evidence type="ECO:0000256" key="3">
    <source>
        <dbReference type="ARBA" id="ARBA00022692"/>
    </source>
</evidence>
<evidence type="ECO:0000313" key="10">
    <source>
        <dbReference type="Proteomes" id="UP001187531"/>
    </source>
</evidence>